<reference evidence="2" key="1">
    <citation type="submission" date="2018-10" db="EMBL/GenBank/DDBJ databases">
        <title>Hidden diversity of soil giant viruses.</title>
        <authorList>
            <person name="Schulz F."/>
            <person name="Alteio L."/>
            <person name="Goudeau D."/>
            <person name="Ryan E.M."/>
            <person name="Malmstrom R.R."/>
            <person name="Blanchard J."/>
            <person name="Woyke T."/>
        </authorList>
    </citation>
    <scope>NUCLEOTIDE SEQUENCE</scope>
    <source>
        <strain evidence="2">TEV1</strain>
    </source>
</reference>
<gene>
    <name evidence="2" type="ORF">Terrestrivirus6_7</name>
</gene>
<dbReference type="InterPro" id="IPR029058">
    <property type="entry name" value="AB_hydrolase_fold"/>
</dbReference>
<dbReference type="SUPFAM" id="SSF53474">
    <property type="entry name" value="alpha/beta-Hydrolases"/>
    <property type="match status" value="1"/>
</dbReference>
<dbReference type="PANTHER" id="PTHR12277:SF81">
    <property type="entry name" value="PROTEIN ABHD13"/>
    <property type="match status" value="1"/>
</dbReference>
<evidence type="ECO:0000259" key="1">
    <source>
        <dbReference type="Pfam" id="PF00561"/>
    </source>
</evidence>
<proteinExistence type="predicted"/>
<sequence length="279" mass="31421">MGIIFSYLGSSIEETYKHGCGVDTFSSIDKTVVSLIFQPPPTLKENFNRIPGRIAIRDVDSSLVVSAFIIRCVLNSDKWVILSHGNAADIYTFYDYCNYFSTTYGVNVICYDYPGYGLTRGLNFDDNIEPSEYSCCKAHTVVVNYVIDTLKVNKKNIYLMGQSLGTGVVVDYVATNDWPTPIILVSPYKSLPRVILDSFCTDSLVSKHGFKSIDKISKLNCPVKIFHGLLDPFIVVQHGIDLYDNLRDKRLSMTIIDDADHNNIMGKIKEEDMMKVFNL</sequence>
<dbReference type="GO" id="GO:0016787">
    <property type="term" value="F:hydrolase activity"/>
    <property type="evidence" value="ECO:0007669"/>
    <property type="project" value="UniProtKB-KW"/>
</dbReference>
<dbReference type="Gene3D" id="3.40.50.1820">
    <property type="entry name" value="alpha/beta hydrolase"/>
    <property type="match status" value="2"/>
</dbReference>
<protein>
    <submittedName>
        <fullName evidence="2">Alpha/beta hydrolase family protein</fullName>
    </submittedName>
</protein>
<dbReference type="EMBL" id="MK071984">
    <property type="protein sequence ID" value="AYV76381.1"/>
    <property type="molecule type" value="Genomic_DNA"/>
</dbReference>
<organism evidence="2">
    <name type="scientific">Terrestrivirus sp</name>
    <dbReference type="NCBI Taxonomy" id="2487775"/>
    <lineage>
        <taxon>Viruses</taxon>
        <taxon>Varidnaviria</taxon>
        <taxon>Bamfordvirae</taxon>
        <taxon>Nucleocytoviricota</taxon>
        <taxon>Megaviricetes</taxon>
        <taxon>Imitervirales</taxon>
        <taxon>Mimiviridae</taxon>
        <taxon>Klosneuvirinae</taxon>
    </lineage>
</organism>
<name>A0A3G4ZQW4_9VIRU</name>
<dbReference type="PANTHER" id="PTHR12277">
    <property type="entry name" value="ALPHA/BETA HYDROLASE DOMAIN-CONTAINING PROTEIN"/>
    <property type="match status" value="1"/>
</dbReference>
<feature type="domain" description="AB hydrolase-1" evidence="1">
    <location>
        <begin position="79"/>
        <end position="179"/>
    </location>
</feature>
<dbReference type="Pfam" id="PF00561">
    <property type="entry name" value="Abhydrolase_1"/>
    <property type="match status" value="1"/>
</dbReference>
<accession>A0A3G4ZQW4</accession>
<evidence type="ECO:0000313" key="2">
    <source>
        <dbReference type="EMBL" id="AYV76381.1"/>
    </source>
</evidence>
<dbReference type="InterPro" id="IPR000073">
    <property type="entry name" value="AB_hydrolase_1"/>
</dbReference>
<keyword evidence="2" id="KW-0378">Hydrolase</keyword>